<evidence type="ECO:0000256" key="4">
    <source>
        <dbReference type="PIRSR" id="PIRSR006278-1"/>
    </source>
</evidence>
<organism evidence="7 8">
    <name type="scientific">Oceanirhabdus seepicola</name>
    <dbReference type="NCBI Taxonomy" id="2828781"/>
    <lineage>
        <taxon>Bacteria</taxon>
        <taxon>Bacillati</taxon>
        <taxon>Bacillota</taxon>
        <taxon>Clostridia</taxon>
        <taxon>Eubacteriales</taxon>
        <taxon>Clostridiaceae</taxon>
        <taxon>Oceanirhabdus</taxon>
    </lineage>
</organism>
<dbReference type="PIRSF" id="PIRSF006278">
    <property type="entry name" value="ACCD_DCysDesulf"/>
    <property type="match status" value="1"/>
</dbReference>
<dbReference type="PANTHER" id="PTHR43780:SF2">
    <property type="entry name" value="1-AMINOCYCLOPROPANE-1-CARBOXYLATE DEAMINASE-RELATED"/>
    <property type="match status" value="1"/>
</dbReference>
<proteinExistence type="inferred from homology"/>
<dbReference type="GO" id="GO:1901605">
    <property type="term" value="P:alpha-amino acid metabolic process"/>
    <property type="evidence" value="ECO:0007669"/>
    <property type="project" value="UniProtKB-ARBA"/>
</dbReference>
<reference evidence="7" key="2">
    <citation type="submission" date="2021-04" db="EMBL/GenBank/DDBJ databases">
        <authorList>
            <person name="Dong X."/>
        </authorList>
    </citation>
    <scope>NUCLEOTIDE SEQUENCE</scope>
    <source>
        <strain evidence="7">ZWT</strain>
    </source>
</reference>
<dbReference type="InterPro" id="IPR001926">
    <property type="entry name" value="TrpB-like_PALP"/>
</dbReference>
<dbReference type="NCBIfam" id="TIGR01275">
    <property type="entry name" value="ACC_deam_rel"/>
    <property type="match status" value="1"/>
</dbReference>
<comment type="caution">
    <text evidence="7">The sequence shown here is derived from an EMBL/GenBank/DDBJ whole genome shotgun (WGS) entry which is preliminary data.</text>
</comment>
<dbReference type="GO" id="GO:0019148">
    <property type="term" value="F:D-cysteine desulfhydrase activity"/>
    <property type="evidence" value="ECO:0007669"/>
    <property type="project" value="TreeGrafter"/>
</dbReference>
<dbReference type="AlphaFoldDB" id="A0A9J6NYP5"/>
<feature type="domain" description="Tryptophan synthase beta chain-like PALP" evidence="6">
    <location>
        <begin position="9"/>
        <end position="315"/>
    </location>
</feature>
<evidence type="ECO:0000256" key="1">
    <source>
        <dbReference type="ARBA" id="ARBA00001933"/>
    </source>
</evidence>
<evidence type="ECO:0000313" key="7">
    <source>
        <dbReference type="EMBL" id="MCM1989387.1"/>
    </source>
</evidence>
<dbReference type="Pfam" id="PF00291">
    <property type="entry name" value="PALP"/>
    <property type="match status" value="1"/>
</dbReference>
<dbReference type="PANTHER" id="PTHR43780">
    <property type="entry name" value="1-AMINOCYCLOPROPANE-1-CARBOXYLATE DEAMINASE-RELATED"/>
    <property type="match status" value="1"/>
</dbReference>
<name>A0A9J6NYP5_9CLOT</name>
<sequence>MNSIPERIKLANLPTRIQKLERLSEKLGGPNIFIKRDDETGAEISGNKIRKLEFTVKKALDEGCDFLITCGGIQSNHARATAAVTAKLGMKSCLVLRGNGKENIDGNLFLNKVLGAKIKFITPEAYKEKRMEIMENIKEELAKEGHKAYIIPEGASDGIGTFGYYKAMEEIIEQEREMGINFDAIVVSVGSGGTYGGVFLGKKILNHKSKIYGVNVCNDAEHFKRRIEELLYESLNIMNETLDFTKDEINILDGYVGRGYALSKPEEIDFIRELAQLEGIILDPVYTGKAMYGLANEIKKGTFKEHQNILFIHTGGLFGVFPKIDLF</sequence>
<evidence type="ECO:0000256" key="5">
    <source>
        <dbReference type="PIRSR" id="PIRSR006278-2"/>
    </source>
</evidence>
<accession>A0A9J6NYP5</accession>
<dbReference type="InterPro" id="IPR005966">
    <property type="entry name" value="D-Cys_desShydrase"/>
</dbReference>
<dbReference type="EMBL" id="JAGSOJ010000001">
    <property type="protein sequence ID" value="MCM1989387.1"/>
    <property type="molecule type" value="Genomic_DNA"/>
</dbReference>
<evidence type="ECO:0000256" key="3">
    <source>
        <dbReference type="ARBA" id="ARBA00022898"/>
    </source>
</evidence>
<comment type="similarity">
    <text evidence="2">Belongs to the ACC deaminase/D-cysteine desulfhydrase family.</text>
</comment>
<protein>
    <submittedName>
        <fullName evidence="7">D-cysteine desulfhydrase family protein</fullName>
    </submittedName>
</protein>
<evidence type="ECO:0000313" key="8">
    <source>
        <dbReference type="Proteomes" id="UP001056429"/>
    </source>
</evidence>
<feature type="modified residue" description="N6-(pyridoxal phosphate)lysine" evidence="5">
    <location>
        <position position="48"/>
    </location>
</feature>
<dbReference type="Gene3D" id="3.40.50.1100">
    <property type="match status" value="2"/>
</dbReference>
<feature type="active site" description="Nucleophile" evidence="4">
    <location>
        <position position="75"/>
    </location>
</feature>
<dbReference type="Proteomes" id="UP001056429">
    <property type="component" value="Unassembled WGS sequence"/>
</dbReference>
<keyword evidence="8" id="KW-1185">Reference proteome</keyword>
<keyword evidence="3 5" id="KW-0663">Pyridoxal phosphate</keyword>
<dbReference type="SUPFAM" id="SSF53686">
    <property type="entry name" value="Tryptophan synthase beta subunit-like PLP-dependent enzymes"/>
    <property type="match status" value="1"/>
</dbReference>
<evidence type="ECO:0000256" key="2">
    <source>
        <dbReference type="ARBA" id="ARBA00008639"/>
    </source>
</evidence>
<dbReference type="RefSeq" id="WP_250858383.1">
    <property type="nucleotide sequence ID" value="NZ_JAGSOJ010000001.1"/>
</dbReference>
<evidence type="ECO:0000259" key="6">
    <source>
        <dbReference type="Pfam" id="PF00291"/>
    </source>
</evidence>
<gene>
    <name evidence="7" type="ORF">KDK92_06515</name>
</gene>
<comment type="cofactor">
    <cofactor evidence="1">
        <name>pyridoxal 5'-phosphate</name>
        <dbReference type="ChEBI" id="CHEBI:597326"/>
    </cofactor>
</comment>
<reference evidence="7" key="1">
    <citation type="journal article" date="2021" name="mSystems">
        <title>Bacteria and Archaea Synergistically Convert Glycine Betaine to Biogenic Methane in the Formosa Cold Seep of the South China Sea.</title>
        <authorList>
            <person name="Li L."/>
            <person name="Zhang W."/>
            <person name="Zhang S."/>
            <person name="Song L."/>
            <person name="Sun Q."/>
            <person name="Zhang H."/>
            <person name="Xiang H."/>
            <person name="Dong X."/>
        </authorList>
    </citation>
    <scope>NUCLEOTIDE SEQUENCE</scope>
    <source>
        <strain evidence="7">ZWT</strain>
    </source>
</reference>
<dbReference type="InterPro" id="IPR036052">
    <property type="entry name" value="TrpB-like_PALP_sf"/>
</dbReference>
<dbReference type="InterPro" id="IPR027278">
    <property type="entry name" value="ACCD_DCysDesulf"/>
</dbReference>